<sequence>MSAVPLDTIFGEMTAEKENTNNTKPRSSTKKVPATLPEVQIEHRLTREMVKEMITEAIKGLKAEITPKMGDIAQSVVRIADALEEAEARGCFERMSLDEKEGPVIGSERQNEESEAPGSEVKNGEGQGAIERDPTQGGQKAEHQPNVSDCHARGRKFYRGGHRGGTHKNWSRGGGFHQHGSFVGGCSDTKAQARHFYNFRRNPNCVGPSTSSAACRCVQCADHSGHHRFRPYRR</sequence>
<name>A0ABD2LXU0_9BILA</name>
<reference evidence="2 3" key="1">
    <citation type="submission" date="2024-10" db="EMBL/GenBank/DDBJ databases">
        <authorList>
            <person name="Kim D."/>
        </authorList>
    </citation>
    <scope>NUCLEOTIDE SEQUENCE [LARGE SCALE GENOMIC DNA]</scope>
    <source>
        <strain evidence="2">BH-2024</strain>
    </source>
</reference>
<feature type="compositionally biased region" description="Basic residues" evidence="1">
    <location>
        <begin position="153"/>
        <end position="170"/>
    </location>
</feature>
<dbReference type="Proteomes" id="UP001620626">
    <property type="component" value="Unassembled WGS sequence"/>
</dbReference>
<keyword evidence="3" id="KW-1185">Reference proteome</keyword>
<protein>
    <submittedName>
        <fullName evidence="2">Uncharacterized protein</fullName>
    </submittedName>
</protein>
<organism evidence="2 3">
    <name type="scientific">Heterodera trifolii</name>
    <dbReference type="NCBI Taxonomy" id="157864"/>
    <lineage>
        <taxon>Eukaryota</taxon>
        <taxon>Metazoa</taxon>
        <taxon>Ecdysozoa</taxon>
        <taxon>Nematoda</taxon>
        <taxon>Chromadorea</taxon>
        <taxon>Rhabditida</taxon>
        <taxon>Tylenchina</taxon>
        <taxon>Tylenchomorpha</taxon>
        <taxon>Tylenchoidea</taxon>
        <taxon>Heteroderidae</taxon>
        <taxon>Heteroderinae</taxon>
        <taxon>Heterodera</taxon>
    </lineage>
</organism>
<feature type="region of interest" description="Disordered" evidence="1">
    <location>
        <begin position="12"/>
        <end position="35"/>
    </location>
</feature>
<dbReference type="AlphaFoldDB" id="A0ABD2LXU0"/>
<feature type="region of interest" description="Disordered" evidence="1">
    <location>
        <begin position="94"/>
        <end position="176"/>
    </location>
</feature>
<evidence type="ECO:0000313" key="2">
    <source>
        <dbReference type="EMBL" id="KAL3120083.1"/>
    </source>
</evidence>
<comment type="caution">
    <text evidence="2">The sequence shown here is derived from an EMBL/GenBank/DDBJ whole genome shotgun (WGS) entry which is preliminary data.</text>
</comment>
<evidence type="ECO:0000256" key="1">
    <source>
        <dbReference type="SAM" id="MobiDB-lite"/>
    </source>
</evidence>
<proteinExistence type="predicted"/>
<evidence type="ECO:0000313" key="3">
    <source>
        <dbReference type="Proteomes" id="UP001620626"/>
    </source>
</evidence>
<gene>
    <name evidence="2" type="ORF">niasHT_003335</name>
</gene>
<dbReference type="EMBL" id="JBICBT010000225">
    <property type="protein sequence ID" value="KAL3120083.1"/>
    <property type="molecule type" value="Genomic_DNA"/>
</dbReference>
<accession>A0ABD2LXU0</accession>